<feature type="binding site" evidence="2">
    <location>
        <begin position="210"/>
        <end position="217"/>
    </location>
    <ligand>
        <name>ATP</name>
        <dbReference type="ChEBI" id="CHEBI:30616"/>
    </ligand>
</feature>
<evidence type="ECO:0000313" key="4">
    <source>
        <dbReference type="EMBL" id="QKE28593.1"/>
    </source>
</evidence>
<dbReference type="PANTHER" id="PTHR13504:SF38">
    <property type="entry name" value="FIDO DOMAIN-CONTAINING PROTEIN"/>
    <property type="match status" value="1"/>
</dbReference>
<dbReference type="PANTHER" id="PTHR13504">
    <property type="entry name" value="FIDO DOMAIN-CONTAINING PROTEIN DDB_G0283145"/>
    <property type="match status" value="1"/>
</dbReference>
<feature type="binding site" evidence="2">
    <location>
        <begin position="158"/>
        <end position="161"/>
    </location>
    <ligand>
        <name>ATP</name>
        <dbReference type="ChEBI" id="CHEBI:30616"/>
    </ligand>
</feature>
<evidence type="ECO:0000259" key="3">
    <source>
        <dbReference type="PROSITE" id="PS51459"/>
    </source>
</evidence>
<dbReference type="InterPro" id="IPR040198">
    <property type="entry name" value="Fido_containing"/>
</dbReference>
<dbReference type="PROSITE" id="PS51459">
    <property type="entry name" value="FIDO"/>
    <property type="match status" value="1"/>
</dbReference>
<sequence>MDFTPIIPTELSSGNIIQELLVLSEEVVVKSAMLEANYNPIVISAIRDMLRNVNSYYSNQIEAEGTHPIDTEKAMRKEYSLDDKERKLQMLSVAHVKTQESLEKSITQGTNPLSKNFIKDIHKIFYSQESMDNFLTVSNETRTVNMIPGELRNDNVKVANHIAPSYDEVEHLMNQFESLYKLYPYMTISQKLIYVLSSHHRLVWIHPFLDGNGRVSRLFLDAFLHSIGIRGYGLWNISRGLSRDVKNYKANLNYADMIRQGNQDGRGYLSNRGLEQFVRFMLKTALDQIEYMSTCLKLHSLSERIEKYCYRANASFLRINPLPQGSDKLFKALLLKGEVQRGEEVQEIIGMKKTYSSKLVSELLDRYYLVSDGPRKALRINFNAHFASQLFPELMPPEKS</sequence>
<keyword evidence="2" id="KW-0547">Nucleotide-binding</keyword>
<evidence type="ECO:0000256" key="1">
    <source>
        <dbReference type="PIRSR" id="PIRSR640198-1"/>
    </source>
</evidence>
<feature type="domain" description="Fido" evidence="3">
    <location>
        <begin position="113"/>
        <end position="283"/>
    </location>
</feature>
<keyword evidence="2" id="KW-0067">ATP-binding</keyword>
<protein>
    <submittedName>
        <fullName evidence="4">Fic domain-containing protein</fullName>
    </submittedName>
</protein>
<dbReference type="EMBL" id="CP042652">
    <property type="protein sequence ID" value="QKE28593.1"/>
    <property type="molecule type" value="Genomic_DNA"/>
</dbReference>
<evidence type="ECO:0000313" key="5">
    <source>
        <dbReference type="Proteomes" id="UP000503483"/>
    </source>
</evidence>
<dbReference type="InterPro" id="IPR003812">
    <property type="entry name" value="Fido"/>
</dbReference>
<dbReference type="SUPFAM" id="SSF140931">
    <property type="entry name" value="Fic-like"/>
    <property type="match status" value="1"/>
</dbReference>
<gene>
    <name evidence="4" type="ORF">AACT_1428</name>
</gene>
<organism evidence="4 5">
    <name type="scientific">Arcobacter acticola</name>
    <dbReference type="NCBI Taxonomy" id="1849015"/>
    <lineage>
        <taxon>Bacteria</taxon>
        <taxon>Pseudomonadati</taxon>
        <taxon>Campylobacterota</taxon>
        <taxon>Epsilonproteobacteria</taxon>
        <taxon>Campylobacterales</taxon>
        <taxon>Arcobacteraceae</taxon>
        <taxon>Arcobacter</taxon>
    </lineage>
</organism>
<dbReference type="KEGG" id="paco:AACT_1428"/>
<dbReference type="Gene3D" id="1.10.3290.10">
    <property type="entry name" value="Fido-like domain"/>
    <property type="match status" value="1"/>
</dbReference>
<dbReference type="Proteomes" id="UP000503483">
    <property type="component" value="Chromosome"/>
</dbReference>
<proteinExistence type="predicted"/>
<reference evidence="4 5" key="1">
    <citation type="submission" date="2019-08" db="EMBL/GenBank/DDBJ databases">
        <title>Complete genome sequence of Arcobacter acticola.</title>
        <authorList>
            <person name="Miller W."/>
        </authorList>
    </citation>
    <scope>NUCLEOTIDE SEQUENCE [LARGE SCALE GENOMIC DNA]</scope>
    <source>
        <strain evidence="4 5">KCTC 52212</strain>
    </source>
</reference>
<keyword evidence="5" id="KW-1185">Reference proteome</keyword>
<dbReference type="InterPro" id="IPR036597">
    <property type="entry name" value="Fido-like_dom_sf"/>
</dbReference>
<dbReference type="GO" id="GO:0005524">
    <property type="term" value="F:ATP binding"/>
    <property type="evidence" value="ECO:0007669"/>
    <property type="project" value="UniProtKB-KW"/>
</dbReference>
<dbReference type="AlphaFoldDB" id="A0A6M8EB28"/>
<dbReference type="Pfam" id="PF02661">
    <property type="entry name" value="Fic"/>
    <property type="match status" value="1"/>
</dbReference>
<dbReference type="RefSeq" id="WP_172126165.1">
    <property type="nucleotide sequence ID" value="NZ_CP042652.1"/>
</dbReference>
<accession>A0A6M8EB28</accession>
<name>A0A6M8EB28_9BACT</name>
<feature type="active site" evidence="1">
    <location>
        <position position="206"/>
    </location>
</feature>
<evidence type="ECO:0000256" key="2">
    <source>
        <dbReference type="PIRSR" id="PIRSR640198-2"/>
    </source>
</evidence>